<dbReference type="EMBL" id="CAJNJA010006890">
    <property type="protein sequence ID" value="CAE7217122.1"/>
    <property type="molecule type" value="Genomic_DNA"/>
</dbReference>
<feature type="region of interest" description="Disordered" evidence="1">
    <location>
        <begin position="70"/>
        <end position="101"/>
    </location>
</feature>
<evidence type="ECO:0000256" key="1">
    <source>
        <dbReference type="SAM" id="MobiDB-lite"/>
    </source>
</evidence>
<gene>
    <name evidence="2" type="ORF">SNEC2469_LOCUS2567</name>
</gene>
<protein>
    <submittedName>
        <fullName evidence="2">Uncharacterized protein</fullName>
    </submittedName>
</protein>
<dbReference type="Proteomes" id="UP000601435">
    <property type="component" value="Unassembled WGS sequence"/>
</dbReference>
<proteinExistence type="predicted"/>
<accession>A0A812JZ85</accession>
<feature type="non-terminal residue" evidence="2">
    <location>
        <position position="158"/>
    </location>
</feature>
<dbReference type="AlphaFoldDB" id="A0A812JZ85"/>
<evidence type="ECO:0000313" key="3">
    <source>
        <dbReference type="Proteomes" id="UP000601435"/>
    </source>
</evidence>
<organism evidence="2 3">
    <name type="scientific">Symbiodinium necroappetens</name>
    <dbReference type="NCBI Taxonomy" id="1628268"/>
    <lineage>
        <taxon>Eukaryota</taxon>
        <taxon>Sar</taxon>
        <taxon>Alveolata</taxon>
        <taxon>Dinophyceae</taxon>
        <taxon>Suessiales</taxon>
        <taxon>Symbiodiniaceae</taxon>
        <taxon>Symbiodinium</taxon>
    </lineage>
</organism>
<reference evidence="2" key="1">
    <citation type="submission" date="2021-02" db="EMBL/GenBank/DDBJ databases">
        <authorList>
            <person name="Dougan E. K."/>
            <person name="Rhodes N."/>
            <person name="Thang M."/>
            <person name="Chan C."/>
        </authorList>
    </citation>
    <scope>NUCLEOTIDE SEQUENCE</scope>
</reference>
<comment type="caution">
    <text evidence="2">The sequence shown here is derived from an EMBL/GenBank/DDBJ whole genome shotgun (WGS) entry which is preliminary data.</text>
</comment>
<dbReference type="OrthoDB" id="406973at2759"/>
<keyword evidence="3" id="KW-1185">Reference proteome</keyword>
<name>A0A812JZ85_9DINO</name>
<sequence length="158" mass="16401">MPSARQHETMDLTVGDKVCVLPGRHFQDFAAGDSGVVSMVDRKAQTCQVYFDHRLGSEPLNVAFRNLSRVDGGGSGSSWPRAEVLPLAEAEDERPRRKAERELDVAPVLGSALGALASAGYWEGALAHLGSTPSPACPSGAGDDGALASALEASAAAK</sequence>
<evidence type="ECO:0000313" key="2">
    <source>
        <dbReference type="EMBL" id="CAE7217122.1"/>
    </source>
</evidence>